<feature type="region of interest" description="Disordered" evidence="1">
    <location>
        <begin position="87"/>
        <end position="163"/>
    </location>
</feature>
<accession>Q5Z8W9</accession>
<proteinExistence type="predicted"/>
<name>Q5Z8W9_ORYSJ</name>
<evidence type="ECO:0000313" key="2">
    <source>
        <dbReference type="EMBL" id="BAD53785.1"/>
    </source>
</evidence>
<sequence>MWVHLSSTHTQRKCGPTNTWDPLVILSSLLPSHSLTSLSDSFSPLGPHHRLSPRRRVRSHGGTERSRRWRACWLLLLLLRFSPLSESTSPVLTENPKEATGTPRLGPSFVGRTKRDSTKAVELSSFSSSSNTTSCSSPLSAPAGRGIRRRRRIGDRGEEMEGW</sequence>
<organism evidence="2 3">
    <name type="scientific">Oryza sativa subsp. japonica</name>
    <name type="common">Rice</name>
    <dbReference type="NCBI Taxonomy" id="39947"/>
    <lineage>
        <taxon>Eukaryota</taxon>
        <taxon>Viridiplantae</taxon>
        <taxon>Streptophyta</taxon>
        <taxon>Embryophyta</taxon>
        <taxon>Tracheophyta</taxon>
        <taxon>Spermatophyta</taxon>
        <taxon>Magnoliopsida</taxon>
        <taxon>Liliopsida</taxon>
        <taxon>Poales</taxon>
        <taxon>Poaceae</taxon>
        <taxon>BOP clade</taxon>
        <taxon>Oryzoideae</taxon>
        <taxon>Oryzeae</taxon>
        <taxon>Oryzinae</taxon>
        <taxon>Oryza</taxon>
        <taxon>Oryza sativa</taxon>
    </lineage>
</organism>
<feature type="compositionally biased region" description="Low complexity" evidence="1">
    <location>
        <begin position="124"/>
        <end position="140"/>
    </location>
</feature>
<reference evidence="3" key="2">
    <citation type="journal article" date="2008" name="Nucleic Acids Res.">
        <title>The rice annotation project database (RAP-DB): 2008 update.</title>
        <authorList>
            <consortium name="The rice annotation project (RAP)"/>
        </authorList>
    </citation>
    <scope>GENOME REANNOTATION</scope>
    <source>
        <strain evidence="3">cv. Nipponbare</strain>
    </source>
</reference>
<dbReference type="EMBL" id="AP003726">
    <property type="protein sequence ID" value="BAD53785.1"/>
    <property type="molecule type" value="Genomic_DNA"/>
</dbReference>
<evidence type="ECO:0000256" key="1">
    <source>
        <dbReference type="SAM" id="MobiDB-lite"/>
    </source>
</evidence>
<dbReference type="Proteomes" id="UP000000763">
    <property type="component" value="Chromosome 6"/>
</dbReference>
<feature type="compositionally biased region" description="Basic and acidic residues" evidence="1">
    <location>
        <begin position="154"/>
        <end position="163"/>
    </location>
</feature>
<gene>
    <name evidence="2" type="primary">P0596H10.30</name>
</gene>
<dbReference type="AlphaFoldDB" id="Q5Z8W9"/>
<reference evidence="3" key="1">
    <citation type="journal article" date="2005" name="Nature">
        <title>The map-based sequence of the rice genome.</title>
        <authorList>
            <consortium name="International rice genome sequencing project (IRGSP)"/>
            <person name="Matsumoto T."/>
            <person name="Wu J."/>
            <person name="Kanamori H."/>
            <person name="Katayose Y."/>
            <person name="Fujisawa M."/>
            <person name="Namiki N."/>
            <person name="Mizuno H."/>
            <person name="Yamamoto K."/>
            <person name="Antonio B.A."/>
            <person name="Baba T."/>
            <person name="Sakata K."/>
            <person name="Nagamura Y."/>
            <person name="Aoki H."/>
            <person name="Arikawa K."/>
            <person name="Arita K."/>
            <person name="Bito T."/>
            <person name="Chiden Y."/>
            <person name="Fujitsuka N."/>
            <person name="Fukunaka R."/>
            <person name="Hamada M."/>
            <person name="Harada C."/>
            <person name="Hayashi A."/>
            <person name="Hijishita S."/>
            <person name="Honda M."/>
            <person name="Hosokawa S."/>
            <person name="Ichikawa Y."/>
            <person name="Idonuma A."/>
            <person name="Iijima M."/>
            <person name="Ikeda M."/>
            <person name="Ikeno M."/>
            <person name="Ito K."/>
            <person name="Ito S."/>
            <person name="Ito T."/>
            <person name="Ito Y."/>
            <person name="Ito Y."/>
            <person name="Iwabuchi A."/>
            <person name="Kamiya K."/>
            <person name="Karasawa W."/>
            <person name="Kurita K."/>
            <person name="Katagiri S."/>
            <person name="Kikuta A."/>
            <person name="Kobayashi H."/>
            <person name="Kobayashi N."/>
            <person name="Machita K."/>
            <person name="Maehara T."/>
            <person name="Masukawa M."/>
            <person name="Mizubayashi T."/>
            <person name="Mukai Y."/>
            <person name="Nagasaki H."/>
            <person name="Nagata Y."/>
            <person name="Naito S."/>
            <person name="Nakashima M."/>
            <person name="Nakama Y."/>
            <person name="Nakamichi Y."/>
            <person name="Nakamura M."/>
            <person name="Meguro A."/>
            <person name="Negishi M."/>
            <person name="Ohta I."/>
            <person name="Ohta T."/>
            <person name="Okamoto M."/>
            <person name="Ono N."/>
            <person name="Saji S."/>
            <person name="Sakaguchi M."/>
            <person name="Sakai K."/>
            <person name="Shibata M."/>
            <person name="Shimokawa T."/>
            <person name="Song J."/>
            <person name="Takazaki Y."/>
            <person name="Terasawa K."/>
            <person name="Tsugane M."/>
            <person name="Tsuji K."/>
            <person name="Ueda S."/>
            <person name="Waki K."/>
            <person name="Yamagata H."/>
            <person name="Yamamoto M."/>
            <person name="Yamamoto S."/>
            <person name="Yamane H."/>
            <person name="Yoshiki S."/>
            <person name="Yoshihara R."/>
            <person name="Yukawa K."/>
            <person name="Zhong H."/>
            <person name="Yano M."/>
            <person name="Yuan Q."/>
            <person name="Ouyang S."/>
            <person name="Liu J."/>
            <person name="Jones K.M."/>
            <person name="Gansberger K."/>
            <person name="Moffat K."/>
            <person name="Hill J."/>
            <person name="Bera J."/>
            <person name="Fadrosh D."/>
            <person name="Jin S."/>
            <person name="Johri S."/>
            <person name="Kim M."/>
            <person name="Overton L."/>
            <person name="Reardon M."/>
            <person name="Tsitrin T."/>
            <person name="Vuong H."/>
            <person name="Weaver B."/>
            <person name="Ciecko A."/>
            <person name="Tallon L."/>
            <person name="Jackson J."/>
            <person name="Pai G."/>
            <person name="Aken S.V."/>
            <person name="Utterback T."/>
            <person name="Reidmuller S."/>
            <person name="Feldblyum T."/>
            <person name="Hsiao J."/>
            <person name="Zismann V."/>
            <person name="Iobst S."/>
            <person name="de Vazeille A.R."/>
            <person name="Buell C.R."/>
            <person name="Ying K."/>
            <person name="Li Y."/>
            <person name="Lu T."/>
            <person name="Huang Y."/>
            <person name="Zhao Q."/>
            <person name="Feng Q."/>
            <person name="Zhang L."/>
            <person name="Zhu J."/>
            <person name="Weng Q."/>
            <person name="Mu J."/>
            <person name="Lu Y."/>
            <person name="Fan D."/>
            <person name="Liu Y."/>
            <person name="Guan J."/>
            <person name="Zhang Y."/>
            <person name="Yu S."/>
            <person name="Liu X."/>
            <person name="Zhang Y."/>
            <person name="Hong G."/>
            <person name="Han B."/>
            <person name="Choisne N."/>
            <person name="Demange N."/>
            <person name="Orjeda G."/>
            <person name="Samain S."/>
            <person name="Cattolico L."/>
            <person name="Pelletier E."/>
            <person name="Couloux A."/>
            <person name="Segurens B."/>
            <person name="Wincker P."/>
            <person name="D'Hont A."/>
            <person name="Scarpelli C."/>
            <person name="Weissenbach J."/>
            <person name="Salanoubat M."/>
            <person name="Quetier F."/>
            <person name="Yu Y."/>
            <person name="Kim H.R."/>
            <person name="Rambo T."/>
            <person name="Currie J."/>
            <person name="Collura K."/>
            <person name="Luo M."/>
            <person name="Yang T."/>
            <person name="Ammiraju J.S.S."/>
            <person name="Engler F."/>
            <person name="Soderlund C."/>
            <person name="Wing R.A."/>
            <person name="Palmer L.E."/>
            <person name="de la Bastide M."/>
            <person name="Spiegel L."/>
            <person name="Nascimento L."/>
            <person name="Zutavern T."/>
            <person name="O'Shaughnessy A."/>
            <person name="Dike S."/>
            <person name="Dedhia N."/>
            <person name="Preston R."/>
            <person name="Balija V."/>
            <person name="McCombie W.R."/>
            <person name="Chow T."/>
            <person name="Chen H."/>
            <person name="Chung M."/>
            <person name="Chen C."/>
            <person name="Shaw J."/>
            <person name="Wu H."/>
            <person name="Hsiao K."/>
            <person name="Chao Y."/>
            <person name="Chu M."/>
            <person name="Cheng C."/>
            <person name="Hour A."/>
            <person name="Lee P."/>
            <person name="Lin S."/>
            <person name="Lin Y."/>
            <person name="Liou J."/>
            <person name="Liu S."/>
            <person name="Hsing Y."/>
            <person name="Raghuvanshi S."/>
            <person name="Mohanty A."/>
            <person name="Bharti A.K."/>
            <person name="Gaur A."/>
            <person name="Gupta V."/>
            <person name="Kumar D."/>
            <person name="Ravi V."/>
            <person name="Vij S."/>
            <person name="Kapur A."/>
            <person name="Khurana P."/>
            <person name="Khurana P."/>
            <person name="Khurana J.P."/>
            <person name="Tyagi A.K."/>
            <person name="Gaikwad K."/>
            <person name="Singh A."/>
            <person name="Dalal V."/>
            <person name="Srivastava S."/>
            <person name="Dixit A."/>
            <person name="Pal A.K."/>
            <person name="Ghazi I.A."/>
            <person name="Yadav M."/>
            <person name="Pandit A."/>
            <person name="Bhargava A."/>
            <person name="Sureshbabu K."/>
            <person name="Batra K."/>
            <person name="Sharma T.R."/>
            <person name="Mohapatra T."/>
            <person name="Singh N.K."/>
            <person name="Messing J."/>
            <person name="Nelson A.B."/>
            <person name="Fuks G."/>
            <person name="Kavchok S."/>
            <person name="Keizer G."/>
            <person name="Linton E."/>
            <person name="Llaca V."/>
            <person name="Song R."/>
            <person name="Tanyolac B."/>
            <person name="Young S."/>
            <person name="Ho-Il K."/>
            <person name="Hahn J.H."/>
            <person name="Sangsakoo G."/>
            <person name="Vanavichit A."/>
            <person name="de Mattos Luiz.A.T."/>
            <person name="Zimmer P.D."/>
            <person name="Malone G."/>
            <person name="Dellagostin O."/>
            <person name="de Oliveira A.C."/>
            <person name="Bevan M."/>
            <person name="Bancroft I."/>
            <person name="Minx P."/>
            <person name="Cordum H."/>
            <person name="Wilson R."/>
            <person name="Cheng Z."/>
            <person name="Jin W."/>
            <person name="Jiang J."/>
            <person name="Leong S.A."/>
            <person name="Iwama H."/>
            <person name="Gojobori T."/>
            <person name="Itoh T."/>
            <person name="Niimura Y."/>
            <person name="Fujii Y."/>
            <person name="Habara T."/>
            <person name="Sakai H."/>
            <person name="Sato Y."/>
            <person name="Wilson G."/>
            <person name="Kumar K."/>
            <person name="McCouch S."/>
            <person name="Juretic N."/>
            <person name="Hoen D."/>
            <person name="Wright S."/>
            <person name="Bruskiewich R."/>
            <person name="Bureau T."/>
            <person name="Miyao A."/>
            <person name="Hirochika H."/>
            <person name="Nishikawa T."/>
            <person name="Kadowaki K."/>
            <person name="Sugiura M."/>
            <person name="Burr B."/>
            <person name="Sasaki T."/>
        </authorList>
    </citation>
    <scope>NUCLEOTIDE SEQUENCE [LARGE SCALE GENOMIC DNA]</scope>
    <source>
        <strain evidence="3">cv. Nipponbare</strain>
    </source>
</reference>
<evidence type="ECO:0000313" key="3">
    <source>
        <dbReference type="Proteomes" id="UP000000763"/>
    </source>
</evidence>
<protein>
    <submittedName>
        <fullName evidence="2">Uncharacterized protein</fullName>
    </submittedName>
</protein>